<evidence type="ECO:0000256" key="2">
    <source>
        <dbReference type="ARBA" id="ARBA00004123"/>
    </source>
</evidence>
<reference evidence="21 22" key="1">
    <citation type="submission" date="2025-04" db="UniProtKB">
        <authorList>
            <consortium name="RefSeq"/>
        </authorList>
    </citation>
    <scope>IDENTIFICATION</scope>
    <source>
        <tissue evidence="21 22">Whole body</tissue>
    </source>
</reference>
<feature type="domain" description="Mre11 DNA-binding" evidence="19">
    <location>
        <begin position="298"/>
        <end position="496"/>
    </location>
</feature>
<dbReference type="InterPro" id="IPR003701">
    <property type="entry name" value="Mre11"/>
</dbReference>
<evidence type="ECO:0000313" key="20">
    <source>
        <dbReference type="Proteomes" id="UP000694925"/>
    </source>
</evidence>
<keyword evidence="5" id="KW-0158">Chromosome</keyword>
<dbReference type="GO" id="GO:0035861">
    <property type="term" value="C:site of double-strand break"/>
    <property type="evidence" value="ECO:0007669"/>
    <property type="project" value="TreeGrafter"/>
</dbReference>
<dbReference type="GO" id="GO:0007095">
    <property type="term" value="P:mitotic G2 DNA damage checkpoint signaling"/>
    <property type="evidence" value="ECO:0007669"/>
    <property type="project" value="TreeGrafter"/>
</dbReference>
<dbReference type="Pfam" id="PF00149">
    <property type="entry name" value="Metallophos"/>
    <property type="match status" value="1"/>
</dbReference>
<keyword evidence="9 16" id="KW-0227">DNA damage</keyword>
<dbReference type="Pfam" id="PF04152">
    <property type="entry name" value="Mre11_DNA_bind"/>
    <property type="match status" value="1"/>
</dbReference>
<dbReference type="InterPro" id="IPR004843">
    <property type="entry name" value="Calcineurin-like_PHP"/>
</dbReference>
<dbReference type="GO" id="GO:0000723">
    <property type="term" value="P:telomere maintenance"/>
    <property type="evidence" value="ECO:0007669"/>
    <property type="project" value="TreeGrafter"/>
</dbReference>
<comment type="function">
    <text evidence="16">Core component of the MRN complex, which plays a central role in double-strand break (DSB) repair, DNA recombination, maintenance of telomere integrity and meiosis. The MRN complex is involved in the repair of DNA double-strand breaks (DSBs) via homologous recombination (HR), an error-free mechanism which primarily occurs during S and G2 phases. The complex (1) mediates the end resection of damaged DNA, which generates proper single-stranded DNA, a key initial steps in HR, and is (2) required for the recruitment of other repair factors and efficient activation of ATM and ATR upon DNA damage. Within the MRN complex, MRE11 possesses both single-strand endonuclease activity and double-strand-specific 3'-5' exonuclease activity. MRE11 first endonucleolytically cleaves the 5' strand at DNA DSB ends to prevent non-homologous end joining (NHEJ) and licence HR. It then generates a single-stranded DNA gap via 3' to 5' exonucleolytic degradation, which is required for single-strand invasion and recombination.</text>
</comment>
<dbReference type="GO" id="GO:0030870">
    <property type="term" value="C:Mre11 complex"/>
    <property type="evidence" value="ECO:0007669"/>
    <property type="project" value="UniProtKB-UniRule"/>
</dbReference>
<keyword evidence="15 16" id="KW-0469">Meiosis</keyword>
<evidence type="ECO:0000256" key="9">
    <source>
        <dbReference type="ARBA" id="ARBA00022763"/>
    </source>
</evidence>
<keyword evidence="10 16" id="KW-0378">Hydrolase</keyword>
<evidence type="ECO:0000256" key="12">
    <source>
        <dbReference type="ARBA" id="ARBA00023204"/>
    </source>
</evidence>
<dbReference type="AlphaFoldDB" id="A0AAJ7N7P3"/>
<keyword evidence="7" id="KW-0479">Metal-binding</keyword>
<gene>
    <name evidence="21 22" type="primary">LOC108625891</name>
</gene>
<dbReference type="Gene3D" id="3.30.110.110">
    <property type="entry name" value="Mre11, capping domain"/>
    <property type="match status" value="1"/>
</dbReference>
<dbReference type="GO" id="GO:0000014">
    <property type="term" value="F:single-stranded DNA endodeoxyribonuclease activity"/>
    <property type="evidence" value="ECO:0007669"/>
    <property type="project" value="TreeGrafter"/>
</dbReference>
<evidence type="ECO:0000256" key="10">
    <source>
        <dbReference type="ARBA" id="ARBA00022801"/>
    </source>
</evidence>
<dbReference type="InterPro" id="IPR038487">
    <property type="entry name" value="Mre11_capping_dom"/>
</dbReference>
<evidence type="ECO:0000256" key="13">
    <source>
        <dbReference type="ARBA" id="ARBA00023211"/>
    </source>
</evidence>
<evidence type="ECO:0000256" key="17">
    <source>
        <dbReference type="PIRSR" id="PIRSR000882-1"/>
    </source>
</evidence>
<evidence type="ECO:0000313" key="21">
    <source>
        <dbReference type="RefSeq" id="XP_017881711.1"/>
    </source>
</evidence>
<keyword evidence="12 16" id="KW-0234">DNA repair</keyword>
<keyword evidence="14 16" id="KW-0539">Nucleus</keyword>
<dbReference type="GO" id="GO:0031573">
    <property type="term" value="P:mitotic intra-S DNA damage checkpoint signaling"/>
    <property type="evidence" value="ECO:0007669"/>
    <property type="project" value="TreeGrafter"/>
</dbReference>
<dbReference type="PANTHER" id="PTHR10139:SF1">
    <property type="entry name" value="DOUBLE-STRAND BREAK REPAIR PROTEIN MRE11"/>
    <property type="match status" value="1"/>
</dbReference>
<dbReference type="Proteomes" id="UP000694925">
    <property type="component" value="Unplaced"/>
</dbReference>
<evidence type="ECO:0000256" key="4">
    <source>
        <dbReference type="ARBA" id="ARBA00009028"/>
    </source>
</evidence>
<proteinExistence type="inferred from homology"/>
<evidence type="ECO:0000256" key="16">
    <source>
        <dbReference type="PIRNR" id="PIRNR000882"/>
    </source>
</evidence>
<evidence type="ECO:0000256" key="15">
    <source>
        <dbReference type="ARBA" id="ARBA00023254"/>
    </source>
</evidence>
<dbReference type="CDD" id="cd00840">
    <property type="entry name" value="MPP_Mre11_N"/>
    <property type="match status" value="1"/>
</dbReference>
<feature type="compositionally biased region" description="Basic residues" evidence="18">
    <location>
        <begin position="593"/>
        <end position="615"/>
    </location>
</feature>
<dbReference type="InterPro" id="IPR029052">
    <property type="entry name" value="Metallo-depent_PP-like"/>
</dbReference>
<dbReference type="RefSeq" id="XP_026670155.1">
    <property type="nucleotide sequence ID" value="XM_026814354.1"/>
</dbReference>
<dbReference type="PANTHER" id="PTHR10139">
    <property type="entry name" value="DOUBLE-STRAND BREAK REPAIR PROTEIN MRE11"/>
    <property type="match status" value="1"/>
</dbReference>
<comment type="subcellular location">
    <subcellularLocation>
        <location evidence="3">Chromosome</location>
    </subcellularLocation>
    <subcellularLocation>
        <location evidence="2 16">Nucleus</location>
    </subcellularLocation>
</comment>
<dbReference type="PIRSF" id="PIRSF000882">
    <property type="entry name" value="DSB_repair_MRE11"/>
    <property type="match status" value="1"/>
</dbReference>
<dbReference type="KEGG" id="ccal:108625891"/>
<dbReference type="GO" id="GO:0030145">
    <property type="term" value="F:manganese ion binding"/>
    <property type="evidence" value="ECO:0007669"/>
    <property type="project" value="UniProtKB-UniRule"/>
</dbReference>
<dbReference type="InterPro" id="IPR041796">
    <property type="entry name" value="Mre11_N"/>
</dbReference>
<evidence type="ECO:0000256" key="11">
    <source>
        <dbReference type="ARBA" id="ARBA00022839"/>
    </source>
</evidence>
<dbReference type="SUPFAM" id="SSF56300">
    <property type="entry name" value="Metallo-dependent phosphatases"/>
    <property type="match status" value="1"/>
</dbReference>
<evidence type="ECO:0000256" key="8">
    <source>
        <dbReference type="ARBA" id="ARBA00022759"/>
    </source>
</evidence>
<evidence type="ECO:0000256" key="6">
    <source>
        <dbReference type="ARBA" id="ARBA00022722"/>
    </source>
</evidence>
<comment type="cofactor">
    <cofactor evidence="1 16">
        <name>Mn(2+)</name>
        <dbReference type="ChEBI" id="CHEBI:29035"/>
    </cofactor>
</comment>
<dbReference type="RefSeq" id="XP_017881711.1">
    <property type="nucleotide sequence ID" value="XM_018026222.2"/>
</dbReference>
<feature type="region of interest" description="Disordered" evidence="18">
    <location>
        <begin position="580"/>
        <end position="615"/>
    </location>
</feature>
<keyword evidence="6 16" id="KW-0540">Nuclease</keyword>
<dbReference type="GeneID" id="108625891"/>
<feature type="region of interest" description="Disordered" evidence="18">
    <location>
        <begin position="405"/>
        <end position="435"/>
    </location>
</feature>
<keyword evidence="8 16" id="KW-0255">Endonuclease</keyword>
<dbReference type="GO" id="GO:0008296">
    <property type="term" value="F:3'-5'-DNA exonuclease activity"/>
    <property type="evidence" value="ECO:0007669"/>
    <property type="project" value="InterPro"/>
</dbReference>
<evidence type="ECO:0000256" key="3">
    <source>
        <dbReference type="ARBA" id="ARBA00004286"/>
    </source>
</evidence>
<name>A0AAJ7N7P3_9HYME</name>
<keyword evidence="20" id="KW-1185">Reference proteome</keyword>
<accession>A0AAJ7N7P3</accession>
<evidence type="ECO:0000313" key="22">
    <source>
        <dbReference type="RefSeq" id="XP_026670155.1"/>
    </source>
</evidence>
<comment type="similarity">
    <text evidence="4 16">Belongs to the MRE11/RAD32 family.</text>
</comment>
<dbReference type="Gene3D" id="3.60.21.10">
    <property type="match status" value="1"/>
</dbReference>
<dbReference type="CTD" id="4361"/>
<feature type="compositionally biased region" description="Basic and acidic residues" evidence="18">
    <location>
        <begin position="582"/>
        <end position="592"/>
    </location>
</feature>
<dbReference type="SMART" id="SM01347">
    <property type="entry name" value="Mre11_DNA_bind"/>
    <property type="match status" value="1"/>
</dbReference>
<evidence type="ECO:0000256" key="5">
    <source>
        <dbReference type="ARBA" id="ARBA00022454"/>
    </source>
</evidence>
<feature type="active site" description="Proton donor" evidence="17">
    <location>
        <position position="136"/>
    </location>
</feature>
<evidence type="ECO:0000256" key="7">
    <source>
        <dbReference type="ARBA" id="ARBA00022723"/>
    </source>
</evidence>
<evidence type="ECO:0000256" key="1">
    <source>
        <dbReference type="ARBA" id="ARBA00001936"/>
    </source>
</evidence>
<dbReference type="GO" id="GO:0042138">
    <property type="term" value="P:meiotic DNA double-strand break formation"/>
    <property type="evidence" value="ECO:0007669"/>
    <property type="project" value="TreeGrafter"/>
</dbReference>
<dbReference type="GO" id="GO:0097552">
    <property type="term" value="P:mitochondrial double-strand break repair via homologous recombination"/>
    <property type="evidence" value="ECO:0007669"/>
    <property type="project" value="TreeGrafter"/>
</dbReference>
<dbReference type="GO" id="GO:0000724">
    <property type="term" value="P:double-strand break repair via homologous recombination"/>
    <property type="evidence" value="ECO:0007669"/>
    <property type="project" value="TreeGrafter"/>
</dbReference>
<dbReference type="InterPro" id="IPR007281">
    <property type="entry name" value="Mre11_DNA-bd"/>
</dbReference>
<evidence type="ECO:0000256" key="14">
    <source>
        <dbReference type="ARBA" id="ARBA00023242"/>
    </source>
</evidence>
<dbReference type="GO" id="GO:0006303">
    <property type="term" value="P:double-strand break repair via nonhomologous end joining"/>
    <property type="evidence" value="ECO:0007669"/>
    <property type="project" value="TreeGrafter"/>
</dbReference>
<keyword evidence="13 16" id="KW-0464">Manganese</keyword>
<organism evidence="20 21">
    <name type="scientific">Ceratina calcarata</name>
    <dbReference type="NCBI Taxonomy" id="156304"/>
    <lineage>
        <taxon>Eukaryota</taxon>
        <taxon>Metazoa</taxon>
        <taxon>Ecdysozoa</taxon>
        <taxon>Arthropoda</taxon>
        <taxon>Hexapoda</taxon>
        <taxon>Insecta</taxon>
        <taxon>Pterygota</taxon>
        <taxon>Neoptera</taxon>
        <taxon>Endopterygota</taxon>
        <taxon>Hymenoptera</taxon>
        <taxon>Apocrita</taxon>
        <taxon>Aculeata</taxon>
        <taxon>Apoidea</taxon>
        <taxon>Anthophila</taxon>
        <taxon>Apidae</taxon>
        <taxon>Ceratina</taxon>
        <taxon>Zadontomerus</taxon>
    </lineage>
</organism>
<evidence type="ECO:0000256" key="18">
    <source>
        <dbReference type="SAM" id="MobiDB-lite"/>
    </source>
</evidence>
<dbReference type="FunFam" id="3.60.21.10:FF:000011">
    <property type="entry name" value="Double-strand break repair protein"/>
    <property type="match status" value="1"/>
</dbReference>
<keyword evidence="11 16" id="KW-0269">Exonuclease</keyword>
<protein>
    <recommendedName>
        <fullName evidence="16">Double-strand break repair protein</fullName>
    </recommendedName>
</protein>
<evidence type="ECO:0000259" key="19">
    <source>
        <dbReference type="SMART" id="SM01347"/>
    </source>
</evidence>
<sequence length="615" mass="70185">MADQSSSNNTTINPENVIKILMATDIHLGFQHNRNTGTTFEDSFITFEEILQYANEHEVDFILLGGDLFHDAKPSQTTMLRCLELLRKYCLGPREIKIEFLSDPNIVFEHCANKVVNYEDPNFNVSIPVFSIHGNHDDPSLAAVGSLDILSASGLVNYFGKYTNLVNMKIHPLVIKKGETQIAIYGLSHINDKRLARLLNESKIELLSVPDEEFFNILVLHQNRVPHCNYDYIPQTKLPKLLHLVMWGHEHECRIDEEFVPQTKYFITQPGSSIATSLCEGESIPKHVGILKIHGQKFKIEKLPLKTVRPFVFDDLFLQEEEIIPEKNEVTCDAVLRFVKRFIEDKMIPAAARLLTGHPKQPIEPLIRLRVYYETEEQIFDLIKFGQLFCDEVLNPMDMIIFRKPSSSEKKTRNRRPKIIGDPDDPDAGPIESRSENDSFLDMANALGYHDNDDNDEVACIRDIPHKIAQHFNLPSNKMKLKVLSNNGLSEALIRFVEKGDGDAFLDLAKFQKKKAAEYLESCDGDFGEFSNIVEAIHPFIEERDAQDDDNQVKEFFSTRTVKREISDILSDDDILVDTDEDNKSVQKEKEKPKRGRGSRGGRGSRARGTPKLKF</sequence>